<name>E4Y184_OIKDI</name>
<protein>
    <submittedName>
        <fullName evidence="1">Uncharacterized protein</fullName>
    </submittedName>
</protein>
<dbReference type="Pfam" id="PF00681">
    <property type="entry name" value="Plectin"/>
    <property type="match status" value="2"/>
</dbReference>
<dbReference type="InterPro" id="IPR001101">
    <property type="entry name" value="Plectin_repeat"/>
</dbReference>
<dbReference type="GO" id="GO:0005856">
    <property type="term" value="C:cytoskeleton"/>
    <property type="evidence" value="ECO:0007669"/>
    <property type="project" value="InterPro"/>
</dbReference>
<dbReference type="InParanoid" id="E4Y184"/>
<dbReference type="Proteomes" id="UP000001307">
    <property type="component" value="Unassembled WGS sequence"/>
</dbReference>
<dbReference type="AlphaFoldDB" id="E4Y184"/>
<reference evidence="1" key="1">
    <citation type="journal article" date="2010" name="Science">
        <title>Plasticity of animal genome architecture unmasked by rapid evolution of a pelagic tunicate.</title>
        <authorList>
            <person name="Denoeud F."/>
            <person name="Henriet S."/>
            <person name="Mungpakdee S."/>
            <person name="Aury J.M."/>
            <person name="Da Silva C."/>
            <person name="Brinkmann H."/>
            <person name="Mikhaleva J."/>
            <person name="Olsen L.C."/>
            <person name="Jubin C."/>
            <person name="Canestro C."/>
            <person name="Bouquet J.M."/>
            <person name="Danks G."/>
            <person name="Poulain J."/>
            <person name="Campsteijn C."/>
            <person name="Adamski M."/>
            <person name="Cross I."/>
            <person name="Yadetie F."/>
            <person name="Muffato M."/>
            <person name="Louis A."/>
            <person name="Butcher S."/>
            <person name="Tsagkogeorga G."/>
            <person name="Konrad A."/>
            <person name="Singh S."/>
            <person name="Jensen M.F."/>
            <person name="Cong E.H."/>
            <person name="Eikeseth-Otteraa H."/>
            <person name="Noel B."/>
            <person name="Anthouard V."/>
            <person name="Porcel B.M."/>
            <person name="Kachouri-Lafond R."/>
            <person name="Nishino A."/>
            <person name="Ugolini M."/>
            <person name="Chourrout P."/>
            <person name="Nishida H."/>
            <person name="Aasland R."/>
            <person name="Huzurbazar S."/>
            <person name="Westhof E."/>
            <person name="Delsuc F."/>
            <person name="Lehrach H."/>
            <person name="Reinhardt R."/>
            <person name="Weissenbach J."/>
            <person name="Roy S.W."/>
            <person name="Artiguenave F."/>
            <person name="Postlethwait J.H."/>
            <person name="Manak J.R."/>
            <person name="Thompson E.M."/>
            <person name="Jaillon O."/>
            <person name="Du Pasquier L."/>
            <person name="Boudinot P."/>
            <person name="Liberles D.A."/>
            <person name="Volff J.N."/>
            <person name="Philippe H."/>
            <person name="Lenhard B."/>
            <person name="Roest Crollius H."/>
            <person name="Wincker P."/>
            <person name="Chourrout D."/>
        </authorList>
    </citation>
    <scope>NUCLEOTIDE SEQUENCE [LARGE SCALE GENOMIC DNA]</scope>
</reference>
<dbReference type="EMBL" id="FN653586">
    <property type="protein sequence ID" value="CBY15631.1"/>
    <property type="molecule type" value="Genomic_DNA"/>
</dbReference>
<accession>E4Y184</accession>
<evidence type="ECO:0000313" key="2">
    <source>
        <dbReference type="Proteomes" id="UP000001307"/>
    </source>
</evidence>
<organism evidence="1">
    <name type="scientific">Oikopleura dioica</name>
    <name type="common">Tunicate</name>
    <dbReference type="NCBI Taxonomy" id="34765"/>
    <lineage>
        <taxon>Eukaryota</taxon>
        <taxon>Metazoa</taxon>
        <taxon>Chordata</taxon>
        <taxon>Tunicata</taxon>
        <taxon>Appendicularia</taxon>
        <taxon>Copelata</taxon>
        <taxon>Oikopleuridae</taxon>
        <taxon>Oikopleura</taxon>
    </lineage>
</organism>
<dbReference type="SUPFAM" id="SSF75399">
    <property type="entry name" value="Plakin repeat"/>
    <property type="match status" value="2"/>
</dbReference>
<feature type="non-terminal residue" evidence="1">
    <location>
        <position position="454"/>
    </location>
</feature>
<dbReference type="InterPro" id="IPR035915">
    <property type="entry name" value="Plakin_repeat_sf"/>
</dbReference>
<sequence>MSKSFPKSSENERTDFPSYKTSWGVSPNLLKLAKAKIDVDDPKVIADYIIGTRGSINGIYLEKLERYLSLDEARDEKFISEEEYIQERVIFFAVFLTPDSGAQRTKFILITHFQLTNRALSSGIFAKFNDDFTSGKLIPPTEVTDFVDDSRFETSINSTIGFPPNKKSTNAMLTLAKLSPSQALKIFEAQWLTGGIIDPATGVKLGLKNAVDDGIISEIYADELRHNLVGPWCRGFSESYSDMLNSNEKHVCWRMVKIENFNVELNFPFLKSQKVGPALDIDDVVLDTLWRKPCQLRNLLPFIELAKIQPVLDGLEPISTLEALARPFTHGAPLPIAGYWKQDSGDVISIKQAAKENLITPGLARALLEAQVANGSILDPHDAKNLMDVKEAVEKGFVNPNTQTSLSRAMEIADAEEPTLIPASSFSEYFDDTIIDFVDYCIKDDDIVSYGYHD</sequence>
<dbReference type="Gene3D" id="3.90.1290.10">
    <property type="entry name" value="Plakin repeat"/>
    <property type="match status" value="2"/>
</dbReference>
<proteinExistence type="predicted"/>
<dbReference type="SMART" id="SM00250">
    <property type="entry name" value="PLEC"/>
    <property type="match status" value="3"/>
</dbReference>
<keyword evidence="2" id="KW-1185">Reference proteome</keyword>
<gene>
    <name evidence="1" type="ORF">GSOID_T00013932001</name>
</gene>
<evidence type="ECO:0000313" key="1">
    <source>
        <dbReference type="EMBL" id="CBY15631.1"/>
    </source>
</evidence>